<gene>
    <name evidence="15" type="ORF">SAMN05444972_10711</name>
</gene>
<evidence type="ECO:0000256" key="13">
    <source>
        <dbReference type="RuleBase" id="RU365022"/>
    </source>
</evidence>
<dbReference type="InterPro" id="IPR011604">
    <property type="entry name" value="PDDEXK-like_dom_sf"/>
</dbReference>
<evidence type="ECO:0000256" key="2">
    <source>
        <dbReference type="ARBA" id="ARBA00009189"/>
    </source>
</evidence>
<dbReference type="Pfam" id="PF01930">
    <property type="entry name" value="Cas_Cas4"/>
    <property type="match status" value="1"/>
</dbReference>
<dbReference type="InterPro" id="IPR022765">
    <property type="entry name" value="Dna2/Cas4_DUF83"/>
</dbReference>
<accession>A0A1I6SDZ2</accession>
<evidence type="ECO:0000256" key="11">
    <source>
        <dbReference type="ARBA" id="ARBA00023118"/>
    </source>
</evidence>
<sequence length="197" mass="23341">MMVEAHAINTYAYCPRRCYYEYVEKVFYHNVYTIHGKLLHDHVDQPGYEQRGERELTRSLIFRSSRLGLVVKCDIVEEAGGEIYPVEYKRGSMSDWENNYLQLCAQAMAMEDKLGTTISYGFIFFYASQRRIRVDINEKLRESTNEVIRTIRNLFQQSTPPEGIDDWSRCKNCSLVHYCLPQERKKLKGKIPWERFI</sequence>
<comment type="similarity">
    <text evidence="2 13">Belongs to the CRISPR-associated exonuclease Cas4 family.</text>
</comment>
<evidence type="ECO:0000259" key="14">
    <source>
        <dbReference type="Pfam" id="PF01930"/>
    </source>
</evidence>
<keyword evidence="5 13" id="KW-0540">Nuclease</keyword>
<evidence type="ECO:0000256" key="8">
    <source>
        <dbReference type="ARBA" id="ARBA00022839"/>
    </source>
</evidence>
<comment type="cofactor">
    <cofactor evidence="13">
        <name>iron-sulfur cluster</name>
        <dbReference type="ChEBI" id="CHEBI:30408"/>
    </cofactor>
</comment>
<dbReference type="Gene3D" id="3.90.320.10">
    <property type="match status" value="1"/>
</dbReference>
<protein>
    <recommendedName>
        <fullName evidence="4 13">CRISPR-associated exonuclease Cas4</fullName>
        <ecNumber evidence="3 13">3.1.12.1</ecNumber>
    </recommendedName>
</protein>
<comment type="function">
    <text evidence="13">CRISPR (clustered regularly interspaced short palindromic repeat) is an adaptive immune system that provides protection against mobile genetic elements (viruses, transposable elements and conjugative plasmids). CRISPR clusters contain sequences complementary to antecedent mobile elements and target invading nucleic acids. CRISPR clusters are transcribed and processed into CRISPR RNA (crRNA).</text>
</comment>
<keyword evidence="11 13" id="KW-0051">Antiviral defense</keyword>
<evidence type="ECO:0000256" key="1">
    <source>
        <dbReference type="ARBA" id="ARBA00001966"/>
    </source>
</evidence>
<dbReference type="GO" id="GO:0046872">
    <property type="term" value="F:metal ion binding"/>
    <property type="evidence" value="ECO:0007669"/>
    <property type="project" value="UniProtKB-KW"/>
</dbReference>
<keyword evidence="7 13" id="KW-0378">Hydrolase</keyword>
<evidence type="ECO:0000256" key="9">
    <source>
        <dbReference type="ARBA" id="ARBA00023004"/>
    </source>
</evidence>
<dbReference type="EMBL" id="FPAA01000007">
    <property type="protein sequence ID" value="SFS75144.1"/>
    <property type="molecule type" value="Genomic_DNA"/>
</dbReference>
<keyword evidence="9 13" id="KW-0408">Iron</keyword>
<dbReference type="GO" id="GO:0051536">
    <property type="term" value="F:iron-sulfur cluster binding"/>
    <property type="evidence" value="ECO:0007669"/>
    <property type="project" value="UniProtKB-KW"/>
</dbReference>
<organism evidence="15 16">
    <name type="scientific">Marininema halotolerans</name>
    <dbReference type="NCBI Taxonomy" id="1155944"/>
    <lineage>
        <taxon>Bacteria</taxon>
        <taxon>Bacillati</taxon>
        <taxon>Bacillota</taxon>
        <taxon>Bacilli</taxon>
        <taxon>Bacillales</taxon>
        <taxon>Thermoactinomycetaceae</taxon>
        <taxon>Marininema</taxon>
    </lineage>
</organism>
<dbReference type="InterPro" id="IPR051827">
    <property type="entry name" value="Cas4_exonuclease"/>
</dbReference>
<dbReference type="EC" id="3.1.12.1" evidence="3 13"/>
<comment type="cofactor">
    <cofactor evidence="13">
        <name>Mg(2+)</name>
        <dbReference type="ChEBI" id="CHEBI:18420"/>
    </cofactor>
    <cofactor evidence="13">
        <name>Mn(2+)</name>
        <dbReference type="ChEBI" id="CHEBI:29035"/>
    </cofactor>
    <text evidence="13">Mg(2+) or Mn(2+) required for ssDNA cleavage activity.</text>
</comment>
<reference evidence="16" key="1">
    <citation type="submission" date="2016-10" db="EMBL/GenBank/DDBJ databases">
        <authorList>
            <person name="Varghese N."/>
            <person name="Submissions S."/>
        </authorList>
    </citation>
    <scope>NUCLEOTIDE SEQUENCE [LARGE SCALE GENOMIC DNA]</scope>
    <source>
        <strain evidence="16">DSM 45789</strain>
    </source>
</reference>
<keyword evidence="10 13" id="KW-0411">Iron-sulfur</keyword>
<evidence type="ECO:0000256" key="5">
    <source>
        <dbReference type="ARBA" id="ARBA00022722"/>
    </source>
</evidence>
<comment type="cofactor">
    <cofactor evidence="1">
        <name>[4Fe-4S] cluster</name>
        <dbReference type="ChEBI" id="CHEBI:49883"/>
    </cofactor>
</comment>
<proteinExistence type="inferred from homology"/>
<keyword evidence="6 13" id="KW-0479">Metal-binding</keyword>
<dbReference type="GO" id="GO:0051607">
    <property type="term" value="P:defense response to virus"/>
    <property type="evidence" value="ECO:0007669"/>
    <property type="project" value="UniProtKB-KW"/>
</dbReference>
<dbReference type="InterPro" id="IPR013343">
    <property type="entry name" value="CRISPR-assoc_prot_Cas4"/>
</dbReference>
<evidence type="ECO:0000256" key="4">
    <source>
        <dbReference type="ARBA" id="ARBA00020049"/>
    </source>
</evidence>
<dbReference type="AlphaFoldDB" id="A0A1I6SDZ2"/>
<keyword evidence="16" id="KW-1185">Reference proteome</keyword>
<evidence type="ECO:0000256" key="10">
    <source>
        <dbReference type="ARBA" id="ARBA00023014"/>
    </source>
</evidence>
<dbReference type="NCBIfam" id="TIGR00372">
    <property type="entry name" value="cas4"/>
    <property type="match status" value="1"/>
</dbReference>
<name>A0A1I6SDZ2_9BACL</name>
<dbReference type="GO" id="GO:0004527">
    <property type="term" value="F:exonuclease activity"/>
    <property type="evidence" value="ECO:0007669"/>
    <property type="project" value="UniProtKB-KW"/>
</dbReference>
<keyword evidence="12 13" id="KW-0464">Manganese</keyword>
<evidence type="ECO:0000256" key="12">
    <source>
        <dbReference type="ARBA" id="ARBA00023211"/>
    </source>
</evidence>
<evidence type="ECO:0000313" key="15">
    <source>
        <dbReference type="EMBL" id="SFS75144.1"/>
    </source>
</evidence>
<evidence type="ECO:0000256" key="6">
    <source>
        <dbReference type="ARBA" id="ARBA00022723"/>
    </source>
</evidence>
<evidence type="ECO:0000256" key="3">
    <source>
        <dbReference type="ARBA" id="ARBA00012768"/>
    </source>
</evidence>
<dbReference type="PANTHER" id="PTHR36531:SF6">
    <property type="entry name" value="DNA REPLICATION ATP-DEPENDENT HELICASE_NUCLEASE DNA2"/>
    <property type="match status" value="1"/>
</dbReference>
<evidence type="ECO:0000256" key="7">
    <source>
        <dbReference type="ARBA" id="ARBA00022801"/>
    </source>
</evidence>
<keyword evidence="8 13" id="KW-0269">Exonuclease</keyword>
<feature type="domain" description="DUF83" evidence="14">
    <location>
        <begin position="7"/>
        <end position="180"/>
    </location>
</feature>
<evidence type="ECO:0000313" key="16">
    <source>
        <dbReference type="Proteomes" id="UP000198660"/>
    </source>
</evidence>
<dbReference type="PANTHER" id="PTHR36531">
    <property type="entry name" value="CRISPR-ASSOCIATED EXONUCLEASE CAS4"/>
    <property type="match status" value="1"/>
</dbReference>
<dbReference type="Proteomes" id="UP000198660">
    <property type="component" value="Unassembled WGS sequence"/>
</dbReference>